<organism evidence="1 2">
    <name type="scientific">Mucilaginibacter limnophilus</name>
    <dbReference type="NCBI Taxonomy" id="1932778"/>
    <lineage>
        <taxon>Bacteria</taxon>
        <taxon>Pseudomonadati</taxon>
        <taxon>Bacteroidota</taxon>
        <taxon>Sphingobacteriia</taxon>
        <taxon>Sphingobacteriales</taxon>
        <taxon>Sphingobacteriaceae</taxon>
        <taxon>Mucilaginibacter</taxon>
    </lineage>
</organism>
<accession>A0A437MXH5</accession>
<evidence type="ECO:0000313" key="1">
    <source>
        <dbReference type="EMBL" id="RVU02372.1"/>
    </source>
</evidence>
<sequence length="389" mass="45217">MEQLQIKSLLNQVTTLNNHYKKINDLTGENFNVFRILKLEASEVRLHSAFLASLLDPIGSHGQKDTFLKLFIKQFCFKNNAINISNCKVEIEKHIGFISHDRTEGGRIDIAITDDAGNNILIENKIYAGDQNFQLKRYHRHAPNADLIYLTLDGKLPSELSFDDLIQDTHFKCLSYKSDIVSWLEECRKEVAVYPIVRESITQYINLIKYLTNQTLNHTMQRELDHLLLSNLEASFTIADSLDQTLENVLASEFTPKLEEACEKIGLHCVNGINFKRNYSGIWIWKEEWQHVNIGFQFWSTDKDMIYGFTCKQDPVKEPIPDEVKNNLNALADRSLRQNGWWPLYHKMESPYNNWHKYEAWKAITDGTMLSVLLEKIEYLLRITEGKVL</sequence>
<dbReference type="OrthoDB" id="6346224at2"/>
<gene>
    <name evidence="1" type="ORF">EOD41_00070</name>
</gene>
<comment type="caution">
    <text evidence="1">The sequence shown here is derived from an EMBL/GenBank/DDBJ whole genome shotgun (WGS) entry which is preliminary data.</text>
</comment>
<dbReference type="RefSeq" id="WP_127702750.1">
    <property type="nucleotide sequence ID" value="NZ_SACK01000001.1"/>
</dbReference>
<dbReference type="EMBL" id="SACK01000001">
    <property type="protein sequence ID" value="RVU02372.1"/>
    <property type="molecule type" value="Genomic_DNA"/>
</dbReference>
<dbReference type="Pfam" id="PF14281">
    <property type="entry name" value="PDDEXK_4"/>
    <property type="match status" value="1"/>
</dbReference>
<evidence type="ECO:0000313" key="2">
    <source>
        <dbReference type="Proteomes" id="UP000282759"/>
    </source>
</evidence>
<evidence type="ECO:0008006" key="3">
    <source>
        <dbReference type="Google" id="ProtNLM"/>
    </source>
</evidence>
<keyword evidence="2" id="KW-1185">Reference proteome</keyword>
<name>A0A437MXH5_9SPHI</name>
<dbReference type="Proteomes" id="UP000282759">
    <property type="component" value="Unassembled WGS sequence"/>
</dbReference>
<protein>
    <recommendedName>
        <fullName evidence="3">PD-(D/E)XK nuclease family protein</fullName>
    </recommendedName>
</protein>
<reference evidence="1 2" key="1">
    <citation type="submission" date="2019-01" db="EMBL/GenBank/DDBJ databases">
        <authorList>
            <person name="Chen W.-M."/>
        </authorList>
    </citation>
    <scope>NUCLEOTIDE SEQUENCE [LARGE SCALE GENOMIC DNA]</scope>
    <source>
        <strain evidence="1 2">YBJ-36</strain>
    </source>
</reference>
<dbReference type="InterPro" id="IPR029470">
    <property type="entry name" value="PDDEXK_4"/>
</dbReference>
<dbReference type="AlphaFoldDB" id="A0A437MXH5"/>
<proteinExistence type="predicted"/>